<evidence type="ECO:0000313" key="2">
    <source>
        <dbReference type="EMBL" id="CAL4803370.1"/>
    </source>
</evidence>
<keyword evidence="3" id="KW-1185">Reference proteome</keyword>
<reference evidence="1" key="1">
    <citation type="submission" date="2022-10" db="EMBL/GenBank/DDBJ databases">
        <authorList>
            <person name="Chen Y."/>
            <person name="Dougan E. K."/>
            <person name="Chan C."/>
            <person name="Rhodes N."/>
            <person name="Thang M."/>
        </authorList>
    </citation>
    <scope>NUCLEOTIDE SEQUENCE</scope>
</reference>
<dbReference type="Proteomes" id="UP001152797">
    <property type="component" value="Unassembled WGS sequence"/>
</dbReference>
<name>A0A9P1DTY5_9DINO</name>
<dbReference type="AlphaFoldDB" id="A0A9P1DTY5"/>
<gene>
    <name evidence="1" type="ORF">C1SCF055_LOCUS40836</name>
</gene>
<reference evidence="2 3" key="2">
    <citation type="submission" date="2024-05" db="EMBL/GenBank/DDBJ databases">
        <authorList>
            <person name="Chen Y."/>
            <person name="Shah S."/>
            <person name="Dougan E. K."/>
            <person name="Thang M."/>
            <person name="Chan C."/>
        </authorList>
    </citation>
    <scope>NUCLEOTIDE SEQUENCE [LARGE SCALE GENOMIC DNA]</scope>
</reference>
<proteinExistence type="predicted"/>
<accession>A0A9P1DTY5</accession>
<protein>
    <submittedName>
        <fullName evidence="1">Uncharacterized protein</fullName>
    </submittedName>
</protein>
<dbReference type="EMBL" id="CAMXCT010006565">
    <property type="protein sequence ID" value="CAI4016058.1"/>
    <property type="molecule type" value="Genomic_DNA"/>
</dbReference>
<evidence type="ECO:0000313" key="1">
    <source>
        <dbReference type="EMBL" id="CAI4016058.1"/>
    </source>
</evidence>
<dbReference type="EMBL" id="CAMXCT020006565">
    <property type="protein sequence ID" value="CAL1169433.1"/>
    <property type="molecule type" value="Genomic_DNA"/>
</dbReference>
<organism evidence="1">
    <name type="scientific">Cladocopium goreaui</name>
    <dbReference type="NCBI Taxonomy" id="2562237"/>
    <lineage>
        <taxon>Eukaryota</taxon>
        <taxon>Sar</taxon>
        <taxon>Alveolata</taxon>
        <taxon>Dinophyceae</taxon>
        <taxon>Suessiales</taxon>
        <taxon>Symbiodiniaceae</taxon>
        <taxon>Cladocopium</taxon>
    </lineage>
</organism>
<sequence length="166" mass="18193">MVHMHSHTSGGAATAAAALKTTGHCEGCQASTAPPSKRSWSKASSASSASAISASAIRDDRFARWRFLTRPCSCKDSVKLESFHEARFNFFLSSVEADPADFEEFVDHERSKRFLEGAPPAKSRARAESGDLCHARTNTVHPTWKPDRGLRPMALIIECESFVVRL</sequence>
<evidence type="ECO:0000313" key="3">
    <source>
        <dbReference type="Proteomes" id="UP001152797"/>
    </source>
</evidence>
<comment type="caution">
    <text evidence="1">The sequence shown here is derived from an EMBL/GenBank/DDBJ whole genome shotgun (WGS) entry which is preliminary data.</text>
</comment>
<dbReference type="EMBL" id="CAMXCT030006565">
    <property type="protein sequence ID" value="CAL4803370.1"/>
    <property type="molecule type" value="Genomic_DNA"/>
</dbReference>